<dbReference type="PANTHER" id="PTHR30250:SF11">
    <property type="entry name" value="O-ANTIGEN TRANSPORTER-RELATED"/>
    <property type="match status" value="1"/>
</dbReference>
<name>A0A2H3KPB6_9CHLR</name>
<dbReference type="Proteomes" id="UP000220922">
    <property type="component" value="Unassembled WGS sequence"/>
</dbReference>
<dbReference type="GO" id="GO:0005886">
    <property type="term" value="C:plasma membrane"/>
    <property type="evidence" value="ECO:0007669"/>
    <property type="project" value="UniProtKB-SubCell"/>
</dbReference>
<feature type="transmembrane region" description="Helical" evidence="6">
    <location>
        <begin position="440"/>
        <end position="459"/>
    </location>
</feature>
<evidence type="ECO:0000256" key="5">
    <source>
        <dbReference type="ARBA" id="ARBA00023136"/>
    </source>
</evidence>
<evidence type="ECO:0000313" key="7">
    <source>
        <dbReference type="EMBL" id="PDV99983.1"/>
    </source>
</evidence>
<dbReference type="InterPro" id="IPR050833">
    <property type="entry name" value="Poly_Biosynth_Transport"/>
</dbReference>
<feature type="transmembrane region" description="Helical" evidence="6">
    <location>
        <begin position="357"/>
        <end position="376"/>
    </location>
</feature>
<feature type="transmembrane region" description="Helical" evidence="6">
    <location>
        <begin position="409"/>
        <end position="428"/>
    </location>
</feature>
<dbReference type="RefSeq" id="WP_097651368.1">
    <property type="nucleotide sequence ID" value="NZ_LYXE01000062.1"/>
</dbReference>
<dbReference type="OrthoDB" id="153371at2"/>
<evidence type="ECO:0000256" key="2">
    <source>
        <dbReference type="ARBA" id="ARBA00022475"/>
    </source>
</evidence>
<feature type="transmembrane region" description="Helical" evidence="6">
    <location>
        <begin position="27"/>
        <end position="49"/>
    </location>
</feature>
<protein>
    <submittedName>
        <fullName evidence="7">Uncharacterized protein</fullName>
    </submittedName>
</protein>
<feature type="transmembrane region" description="Helical" evidence="6">
    <location>
        <begin position="61"/>
        <end position="83"/>
    </location>
</feature>
<keyword evidence="2" id="KW-1003">Cell membrane</keyword>
<feature type="transmembrane region" description="Helical" evidence="6">
    <location>
        <begin position="471"/>
        <end position="489"/>
    </location>
</feature>
<accession>A0A2H3KPB6</accession>
<feature type="transmembrane region" description="Helical" evidence="6">
    <location>
        <begin position="171"/>
        <end position="197"/>
    </location>
</feature>
<sequence>MSEAAQRLTAIYHKVALSLQGFRRSKLLSNATIYIGGTMLQKAFGFLLIPLYTRYLTPADYGIIGLGAAISGVLALLIGLGIYSGVARMFYDYLDDPVTLRRYISTNSLFLFGVTVLSVTMLLMFGQPVWDSLTSGQVAFKPYVQLMVLGAGVDALAQLPLVLYRTEQRAAAFVIAQISMFVLRAGAVIYFVVYLGMGAAGQMTGDLMASAAVAGVLLLLLARRYGTLHIHRDYLAMTLAYSLPLLPHLLSAWALGAIDRLMLESRVSLTELGLYNLGYQLALVMNVLIFSFNQAYSPYYYGLMKTRQQPEFIITRIIRLFVAGMGALCLVGILFAAEFVRWIAPIHYAGAEVYVPPILFGYLLLGLYNFSIAPIFYYKHTRIVPQITLVAAALNIVLNLWWIPLIGALGAAWATACAYGLSFSLAFIRGRKYQKIPLPYPSLAVAVGLVFMGVLYAIYVAPLIQVPISALALKAVILLVYAIYAYLWLVRPVLATSRFGKEGLGA</sequence>
<dbReference type="AlphaFoldDB" id="A0A2H3KPB6"/>
<dbReference type="PANTHER" id="PTHR30250">
    <property type="entry name" value="PST FAMILY PREDICTED COLANIC ACID TRANSPORTER"/>
    <property type="match status" value="1"/>
</dbReference>
<feature type="transmembrane region" description="Helical" evidence="6">
    <location>
        <begin position="383"/>
        <end position="403"/>
    </location>
</feature>
<comment type="caution">
    <text evidence="7">The sequence shown here is derived from an EMBL/GenBank/DDBJ whole genome shotgun (WGS) entry which is preliminary data.</text>
</comment>
<reference evidence="7 8" key="1">
    <citation type="submission" date="2016-05" db="EMBL/GenBank/DDBJ databases">
        <authorList>
            <person name="Lavstsen T."/>
            <person name="Jespersen J.S."/>
        </authorList>
    </citation>
    <scope>NUCLEOTIDE SEQUENCE [LARGE SCALE GENOMIC DNA]</scope>
    <source>
        <strain evidence="7 8">B7-9</strain>
    </source>
</reference>
<dbReference type="EMBL" id="LYXE01000062">
    <property type="protein sequence ID" value="PDV99983.1"/>
    <property type="molecule type" value="Genomic_DNA"/>
</dbReference>
<organism evidence="7 8">
    <name type="scientific">Candidatus Chloroploca asiatica</name>
    <dbReference type="NCBI Taxonomy" id="1506545"/>
    <lineage>
        <taxon>Bacteria</taxon>
        <taxon>Bacillati</taxon>
        <taxon>Chloroflexota</taxon>
        <taxon>Chloroflexia</taxon>
        <taxon>Chloroflexales</taxon>
        <taxon>Chloroflexineae</taxon>
        <taxon>Oscillochloridaceae</taxon>
        <taxon>Candidatus Chloroploca</taxon>
    </lineage>
</organism>
<proteinExistence type="predicted"/>
<feature type="transmembrane region" description="Helical" evidence="6">
    <location>
        <begin position="317"/>
        <end position="337"/>
    </location>
</feature>
<feature type="transmembrane region" description="Helical" evidence="6">
    <location>
        <begin position="277"/>
        <end position="296"/>
    </location>
</feature>
<dbReference type="Pfam" id="PF01943">
    <property type="entry name" value="Polysacc_synt"/>
    <property type="match status" value="1"/>
</dbReference>
<evidence type="ECO:0000256" key="1">
    <source>
        <dbReference type="ARBA" id="ARBA00004651"/>
    </source>
</evidence>
<feature type="transmembrane region" description="Helical" evidence="6">
    <location>
        <begin position="109"/>
        <end position="130"/>
    </location>
</feature>
<evidence type="ECO:0000256" key="4">
    <source>
        <dbReference type="ARBA" id="ARBA00022989"/>
    </source>
</evidence>
<feature type="transmembrane region" description="Helical" evidence="6">
    <location>
        <begin position="203"/>
        <end position="222"/>
    </location>
</feature>
<gene>
    <name evidence="7" type="ORF">A9Q02_11150</name>
</gene>
<feature type="transmembrane region" description="Helical" evidence="6">
    <location>
        <begin position="142"/>
        <end position="164"/>
    </location>
</feature>
<keyword evidence="3 6" id="KW-0812">Transmembrane</keyword>
<feature type="transmembrane region" description="Helical" evidence="6">
    <location>
        <begin position="234"/>
        <end position="257"/>
    </location>
</feature>
<evidence type="ECO:0000256" key="6">
    <source>
        <dbReference type="SAM" id="Phobius"/>
    </source>
</evidence>
<evidence type="ECO:0000256" key="3">
    <source>
        <dbReference type="ARBA" id="ARBA00022692"/>
    </source>
</evidence>
<keyword evidence="4 6" id="KW-1133">Transmembrane helix</keyword>
<keyword evidence="8" id="KW-1185">Reference proteome</keyword>
<evidence type="ECO:0000313" key="8">
    <source>
        <dbReference type="Proteomes" id="UP000220922"/>
    </source>
</evidence>
<dbReference type="InterPro" id="IPR002797">
    <property type="entry name" value="Polysacc_synth"/>
</dbReference>
<keyword evidence="5 6" id="KW-0472">Membrane</keyword>
<comment type="subcellular location">
    <subcellularLocation>
        <location evidence="1">Cell membrane</location>
        <topology evidence="1">Multi-pass membrane protein</topology>
    </subcellularLocation>
</comment>